<dbReference type="AlphaFoldDB" id="A0AAE3N6G8"/>
<accession>A0AAE3N6G8</accession>
<dbReference type="Proteomes" id="UP001212602">
    <property type="component" value="Unassembled WGS sequence"/>
</dbReference>
<feature type="signal peptide" evidence="1">
    <location>
        <begin position="1"/>
        <end position="22"/>
    </location>
</feature>
<keyword evidence="1" id="KW-0732">Signal</keyword>
<name>A0AAE3N6G8_9BURK</name>
<reference evidence="2" key="1">
    <citation type="submission" date="2023-01" db="EMBL/GenBank/DDBJ databases">
        <title>Xenophilus mangrovi sp. nov., isolated from soil of Mangrove nature reserve.</title>
        <authorList>
            <person name="Xu S."/>
            <person name="Liu Z."/>
            <person name="Xu Y."/>
        </authorList>
    </citation>
    <scope>NUCLEOTIDE SEQUENCE</scope>
    <source>
        <strain evidence="2">YW8</strain>
    </source>
</reference>
<evidence type="ECO:0000313" key="3">
    <source>
        <dbReference type="Proteomes" id="UP001212602"/>
    </source>
</evidence>
<gene>
    <name evidence="2" type="ORF">PGB34_03420</name>
</gene>
<feature type="chain" id="PRO_5042212804" evidence="1">
    <location>
        <begin position="23"/>
        <end position="122"/>
    </location>
</feature>
<protein>
    <submittedName>
        <fullName evidence="2">Alpha/beta hydrolase</fullName>
    </submittedName>
</protein>
<evidence type="ECO:0000313" key="2">
    <source>
        <dbReference type="EMBL" id="MDA7415404.1"/>
    </source>
</evidence>
<dbReference type="RefSeq" id="WP_271426661.1">
    <property type="nucleotide sequence ID" value="NZ_JAQIPB010000001.1"/>
</dbReference>
<dbReference type="EMBL" id="JAQIPB010000001">
    <property type="protein sequence ID" value="MDA7415404.1"/>
    <property type="molecule type" value="Genomic_DNA"/>
</dbReference>
<dbReference type="GO" id="GO:0016787">
    <property type="term" value="F:hydrolase activity"/>
    <property type="evidence" value="ECO:0007669"/>
    <property type="project" value="UniProtKB-KW"/>
</dbReference>
<evidence type="ECO:0000256" key="1">
    <source>
        <dbReference type="SAM" id="SignalP"/>
    </source>
</evidence>
<sequence length="122" mass="12536">MRFVNKTLAAATLSLLAAAVHAEPYQGVLDFQGQLSRAEVQAQAVAQAHAPNQNINASSIALGPLPQSRDRASVRAEAVAAAHDPRQNLNRSAFADSQVPATYLASPAPAALAGTPAAQSAQ</sequence>
<keyword evidence="3" id="KW-1185">Reference proteome</keyword>
<organism evidence="2 3">
    <name type="scientific">Xenophilus arseniciresistens</name>
    <dbReference type="NCBI Taxonomy" id="1283306"/>
    <lineage>
        <taxon>Bacteria</taxon>
        <taxon>Pseudomonadati</taxon>
        <taxon>Pseudomonadota</taxon>
        <taxon>Betaproteobacteria</taxon>
        <taxon>Burkholderiales</taxon>
        <taxon>Comamonadaceae</taxon>
        <taxon>Xenophilus</taxon>
    </lineage>
</organism>
<proteinExistence type="predicted"/>
<comment type="caution">
    <text evidence="2">The sequence shown here is derived from an EMBL/GenBank/DDBJ whole genome shotgun (WGS) entry which is preliminary data.</text>
</comment>
<keyword evidence="2" id="KW-0378">Hydrolase</keyword>